<evidence type="ECO:0000313" key="3">
    <source>
        <dbReference type="Proteomes" id="UP000248918"/>
    </source>
</evidence>
<dbReference type="Proteomes" id="UP000248918">
    <property type="component" value="Unassembled WGS sequence"/>
</dbReference>
<organism evidence="2 3">
    <name type="scientific">Paraburkholderia bryophila</name>
    <dbReference type="NCBI Taxonomy" id="420952"/>
    <lineage>
        <taxon>Bacteria</taxon>
        <taxon>Pseudomonadati</taxon>
        <taxon>Pseudomonadota</taxon>
        <taxon>Betaproteobacteria</taxon>
        <taxon>Burkholderiales</taxon>
        <taxon>Burkholderiaceae</taxon>
        <taxon>Paraburkholderia</taxon>
    </lineage>
</organism>
<name>A0A329D9F2_9BURK</name>
<reference evidence="2 3" key="1">
    <citation type="submission" date="2018-06" db="EMBL/GenBank/DDBJ databases">
        <title>Genomic Encyclopedia of Type Strains, Phase III (KMG-III): the genomes of soil and plant-associated and newly described type strains.</title>
        <authorList>
            <person name="Whitman W."/>
        </authorList>
    </citation>
    <scope>NUCLEOTIDE SEQUENCE [LARGE SCALE GENOMIC DNA]</scope>
    <source>
        <strain evidence="2 3">LMG 23644</strain>
    </source>
</reference>
<proteinExistence type="predicted"/>
<gene>
    <name evidence="2" type="ORF">BX591_101614</name>
</gene>
<dbReference type="EMBL" id="QLTK01000001">
    <property type="protein sequence ID" value="RAS39275.1"/>
    <property type="molecule type" value="Genomic_DNA"/>
</dbReference>
<feature type="transmembrane region" description="Helical" evidence="1">
    <location>
        <begin position="31"/>
        <end position="50"/>
    </location>
</feature>
<keyword evidence="1" id="KW-0472">Membrane</keyword>
<dbReference type="OrthoDB" id="9035847at2"/>
<evidence type="ECO:0000313" key="2">
    <source>
        <dbReference type="EMBL" id="RAS39275.1"/>
    </source>
</evidence>
<protein>
    <submittedName>
        <fullName evidence="2">Uncharacterized protein</fullName>
    </submittedName>
</protein>
<sequence length="179" mass="19161">MKSRVVNSFRAFGQRLPHGFYRRLSSLSRNGIALGGAVCVLTLSGCYYPYGYYPGAYSPYYATVPAGATQQDLGVAQNDPAALQQQQQLQAQQAQQAQSQARAAQQVPPATYATAVVPPPPVYVAPAYPAYYAPPVYPAYPAYYGGYPGWYGPSVSIGFGFGGYWGGHGGWGGGHGHWH</sequence>
<keyword evidence="1" id="KW-1133">Transmembrane helix</keyword>
<dbReference type="RefSeq" id="WP_111929223.1">
    <property type="nucleotide sequence ID" value="NZ_CADFFP010000003.1"/>
</dbReference>
<accession>A0A329D9F2</accession>
<keyword evidence="1" id="KW-0812">Transmembrane</keyword>
<dbReference type="AlphaFoldDB" id="A0A329D9F2"/>
<comment type="caution">
    <text evidence="2">The sequence shown here is derived from an EMBL/GenBank/DDBJ whole genome shotgun (WGS) entry which is preliminary data.</text>
</comment>
<evidence type="ECO:0000256" key="1">
    <source>
        <dbReference type="SAM" id="Phobius"/>
    </source>
</evidence>